<dbReference type="SUPFAM" id="SSF51905">
    <property type="entry name" value="FAD/NAD(P)-binding domain"/>
    <property type="match status" value="2"/>
</dbReference>
<dbReference type="EMBL" id="JAENJH010000006">
    <property type="protein sequence ID" value="MBK1787087.1"/>
    <property type="molecule type" value="Genomic_DNA"/>
</dbReference>
<dbReference type="PANTHER" id="PTHR42877">
    <property type="entry name" value="L-ORNITHINE N(5)-MONOOXYGENASE-RELATED"/>
    <property type="match status" value="1"/>
</dbReference>
<proteinExistence type="predicted"/>
<sequence length="488" mass="54435">MKQPLQVAVVGAGMSGLFLGYHLKRAGLRFTIYEKRSAVGGTWDANTYPGLHVDVLTRNYEFPFARRHHWSKRYAPGDEVRRYLADFAETQGLLPHIRFDTEITSAGWENGSWTITLADGSTSTADIVVAATGFLRVPKVPTVPGADSFTGKQFHSSRWDHSIDLADTSIRYGVVGTGSSGVQIVSALGKTGAEVTHFIRTPQWMQVKPNPEYTLAEKLILRIPPLATRYDKRMAELRARTDGNETWRLVPGPDREEMKRRFLKMLEDEIPDPELRAKFTPTEPLGVKRIAKTPDYYRVVQRDNVHPVFGGIRRVGPSGIVDDAGTPHELDVIVWATGFDAHAYLRPMDVTGPDGLTLDDAWRDGVTAFRAIGVPHFPNFFLLCGPFAPVNSLTIPTTLAHEVGYLMRLFEAIADTGRGYAPTEAATKAFVDEVREALPGTTYAEGDNWYSQEVGVPIIWPFTRARHEEQYAELSLHDFDEYPMATGE</sequence>
<dbReference type="RefSeq" id="WP_200321343.1">
    <property type="nucleotide sequence ID" value="NZ_JAENJH010000006.1"/>
</dbReference>
<dbReference type="Proteomes" id="UP000635245">
    <property type="component" value="Unassembled WGS sequence"/>
</dbReference>
<comment type="caution">
    <text evidence="1">The sequence shown here is derived from an EMBL/GenBank/DDBJ whole genome shotgun (WGS) entry which is preliminary data.</text>
</comment>
<protein>
    <submittedName>
        <fullName evidence="1">NAD(P)/FAD-dependent oxidoreductase</fullName>
    </submittedName>
</protein>
<dbReference type="InterPro" id="IPR036188">
    <property type="entry name" value="FAD/NAD-bd_sf"/>
</dbReference>
<name>A0A934QRW1_9PSEU</name>
<gene>
    <name evidence="1" type="ORF">JHE00_22410</name>
</gene>
<organism evidence="1 2">
    <name type="scientific">Prauserella cavernicola</name>
    <dbReference type="NCBI Taxonomy" id="2800127"/>
    <lineage>
        <taxon>Bacteria</taxon>
        <taxon>Bacillati</taxon>
        <taxon>Actinomycetota</taxon>
        <taxon>Actinomycetes</taxon>
        <taxon>Pseudonocardiales</taxon>
        <taxon>Pseudonocardiaceae</taxon>
        <taxon>Prauserella</taxon>
    </lineage>
</organism>
<accession>A0A934QRW1</accession>
<reference evidence="1" key="1">
    <citation type="submission" date="2020-12" db="EMBL/GenBank/DDBJ databases">
        <title>Prauserella sp. ASG 168, a novel actinomycete isolated from cave rock.</title>
        <authorList>
            <person name="Suriyachadkun C."/>
        </authorList>
    </citation>
    <scope>NUCLEOTIDE SEQUENCE</scope>
    <source>
        <strain evidence="1">ASG 168</strain>
    </source>
</reference>
<dbReference type="PANTHER" id="PTHR42877:SF4">
    <property type="entry name" value="FAD_NAD(P)-BINDING DOMAIN-CONTAINING PROTEIN-RELATED"/>
    <property type="match status" value="1"/>
</dbReference>
<dbReference type="Gene3D" id="3.50.50.60">
    <property type="entry name" value="FAD/NAD(P)-binding domain"/>
    <property type="match status" value="2"/>
</dbReference>
<evidence type="ECO:0000313" key="2">
    <source>
        <dbReference type="Proteomes" id="UP000635245"/>
    </source>
</evidence>
<dbReference type="InterPro" id="IPR051209">
    <property type="entry name" value="FAD-bind_Monooxygenase_sf"/>
</dbReference>
<keyword evidence="2" id="KW-1185">Reference proteome</keyword>
<dbReference type="PRINTS" id="PR00411">
    <property type="entry name" value="PNDRDTASEI"/>
</dbReference>
<dbReference type="Pfam" id="PF13738">
    <property type="entry name" value="Pyr_redox_3"/>
    <property type="match status" value="1"/>
</dbReference>
<dbReference type="AlphaFoldDB" id="A0A934QRW1"/>
<evidence type="ECO:0000313" key="1">
    <source>
        <dbReference type="EMBL" id="MBK1787087.1"/>
    </source>
</evidence>